<reference evidence="1" key="1">
    <citation type="submission" date="2016-06" db="UniProtKB">
        <authorList>
            <consortium name="WormBaseParasite"/>
        </authorList>
    </citation>
    <scope>IDENTIFICATION</scope>
</reference>
<protein>
    <submittedName>
        <fullName evidence="1">Uncharacterized protein</fullName>
    </submittedName>
</protein>
<accession>A0A183KN05</accession>
<dbReference type="AlphaFoldDB" id="A0A183KN05"/>
<name>A0A183KN05_9TREM</name>
<dbReference type="WBParaSite" id="SCUD_0001643401-mRNA-1">
    <property type="protein sequence ID" value="SCUD_0001643401-mRNA-1"/>
    <property type="gene ID" value="SCUD_0001643401"/>
</dbReference>
<proteinExistence type="predicted"/>
<sequence length="54" mass="6222">MSVEGYGKSNICAGVYFRKSWIRVDEELYETLKLQIAATCNVLHPARILYTIKE</sequence>
<organism evidence="1">
    <name type="scientific">Schistosoma curassoni</name>
    <dbReference type="NCBI Taxonomy" id="6186"/>
    <lineage>
        <taxon>Eukaryota</taxon>
        <taxon>Metazoa</taxon>
        <taxon>Spiralia</taxon>
        <taxon>Lophotrochozoa</taxon>
        <taxon>Platyhelminthes</taxon>
        <taxon>Trematoda</taxon>
        <taxon>Digenea</taxon>
        <taxon>Strigeidida</taxon>
        <taxon>Schistosomatoidea</taxon>
        <taxon>Schistosomatidae</taxon>
        <taxon>Schistosoma</taxon>
    </lineage>
</organism>
<evidence type="ECO:0000313" key="1">
    <source>
        <dbReference type="WBParaSite" id="SCUD_0001643401-mRNA-1"/>
    </source>
</evidence>